<evidence type="ECO:0000256" key="7">
    <source>
        <dbReference type="ARBA" id="ARBA00022962"/>
    </source>
</evidence>
<dbReference type="CDD" id="cd00714">
    <property type="entry name" value="GFAT"/>
    <property type="match status" value="1"/>
</dbReference>
<dbReference type="EMBL" id="KL367701">
    <property type="protein sequence ID" value="KFD60025.1"/>
    <property type="molecule type" value="Genomic_DNA"/>
</dbReference>
<dbReference type="InterPro" id="IPR005855">
    <property type="entry name" value="GFAT"/>
</dbReference>
<dbReference type="UniPathway" id="UPA00113">
    <property type="reaction ID" value="UER00528"/>
</dbReference>
<dbReference type="SUPFAM" id="SSF56235">
    <property type="entry name" value="N-terminal nucleophile aminohydrolases (Ntn hydrolases)"/>
    <property type="match status" value="1"/>
</dbReference>
<dbReference type="GO" id="GO:0006487">
    <property type="term" value="P:protein N-linked glycosylation"/>
    <property type="evidence" value="ECO:0007669"/>
    <property type="project" value="TreeGrafter"/>
</dbReference>
<protein>
    <recommendedName>
        <fullName evidence="3">glutamine--fructose-6-phosphate transaminase (isomerizing)</fullName>
        <ecNumber evidence="3">2.6.1.16</ecNumber>
    </recommendedName>
</protein>
<keyword evidence="4" id="KW-0032">Aminotransferase</keyword>
<evidence type="ECO:0000256" key="4">
    <source>
        <dbReference type="ARBA" id="ARBA00022576"/>
    </source>
</evidence>
<dbReference type="InterPro" id="IPR029055">
    <property type="entry name" value="Ntn_hydrolases_N"/>
</dbReference>
<dbReference type="CDD" id="cd05008">
    <property type="entry name" value="SIS_GlmS_GlmD_1"/>
    <property type="match status" value="1"/>
</dbReference>
<dbReference type="CDD" id="cd05009">
    <property type="entry name" value="SIS_GlmS_GlmD_2"/>
    <property type="match status" value="1"/>
</dbReference>
<comment type="pathway">
    <text evidence="2">Nucleotide-sugar biosynthesis; UDP-N-acetyl-alpha-D-glucosamine biosynthesis; alpha-D-glucosamine 6-phosphate from D-fructose 6-phosphate: step 1/1.</text>
</comment>
<accession>A0A085MS29</accession>
<evidence type="ECO:0000256" key="1">
    <source>
        <dbReference type="ARBA" id="ARBA00001031"/>
    </source>
</evidence>
<comment type="catalytic activity">
    <reaction evidence="1">
        <text>D-fructose 6-phosphate + L-glutamine = D-glucosamine 6-phosphate + L-glutamate</text>
        <dbReference type="Rhea" id="RHEA:13237"/>
        <dbReference type="ChEBI" id="CHEBI:29985"/>
        <dbReference type="ChEBI" id="CHEBI:58359"/>
        <dbReference type="ChEBI" id="CHEBI:58725"/>
        <dbReference type="ChEBI" id="CHEBI:61527"/>
        <dbReference type="EC" id="2.6.1.16"/>
    </reaction>
</comment>
<dbReference type="FunFam" id="3.40.50.10490:FF:000002">
    <property type="entry name" value="Glutamine--fructose-6-phosphate aminotransferase [isomerizing]"/>
    <property type="match status" value="1"/>
</dbReference>
<dbReference type="NCBIfam" id="TIGR01135">
    <property type="entry name" value="glmS"/>
    <property type="match status" value="1"/>
</dbReference>
<reference evidence="10" key="1">
    <citation type="journal article" date="2014" name="Nat. Genet.">
        <title>Genome and transcriptome of the porcine whipworm Trichuris suis.</title>
        <authorList>
            <person name="Jex A.R."/>
            <person name="Nejsum P."/>
            <person name="Schwarz E.M."/>
            <person name="Hu L."/>
            <person name="Young N.D."/>
            <person name="Hall R.S."/>
            <person name="Korhonen P.K."/>
            <person name="Liao S."/>
            <person name="Thamsborg S."/>
            <person name="Xia J."/>
            <person name="Xu P."/>
            <person name="Wang S."/>
            <person name="Scheerlinck J.P."/>
            <person name="Hofmann A."/>
            <person name="Sternberg P.W."/>
            <person name="Wang J."/>
            <person name="Gasser R.B."/>
        </authorList>
    </citation>
    <scope>NUCLEOTIDE SEQUENCE [LARGE SCALE GENOMIC DNA]</scope>
    <source>
        <strain evidence="10">DCEP-RM93F</strain>
    </source>
</reference>
<dbReference type="NCBIfam" id="NF001484">
    <property type="entry name" value="PRK00331.1"/>
    <property type="match status" value="1"/>
</dbReference>
<name>A0A085MS29_9BILA</name>
<dbReference type="GO" id="GO:0004360">
    <property type="term" value="F:glutamine-fructose-6-phosphate transaminase (isomerizing) activity"/>
    <property type="evidence" value="ECO:0007669"/>
    <property type="project" value="UniProtKB-EC"/>
</dbReference>
<sequence length="727" mass="81492">MCGIFAYLNYLCPRTREEVVNILIKGLQRLEYRGYDSAGIGIDSDTKTPEGNNGILLLKNSGKVKALEDSIYENADLHLEREFQTHCGIAHTRWATHGPPNWVNSHPQTSSDENGKCLCDLLRNVAHFIIVHNGIITNYKDIKHYLLKKGYEFKSDTDTEVMVKLMMHIYKTHPNMKFRQIVEHVLRHIEGAFAIVCKSTHFPGELVASRLSSPLLVGIRSANRKTCDYYPVVYSKSGIRSANMSFPVVESRGGRGGFLSLTEEDVLSSPAHNATFSPIVHKPADVCLNGELDGEAEYFFASDASAVIEHTKQVIFLEDNDVAAIEDGKLTIHHMKRLDEVDHGAKEFREVQLLNMEIQQLMKGNYRTFMQKEIFEQPESIFNTMRGRVNFEANKVVLGGIKDYLPEIKRCRRLIMLACGTSYHSAIAGRQIVEELTQLPVMVELASDFLDRQTPIFRDDVCFFISQSGETADTLSALRYSKSKGALIVGITNVVGSSICRESHCGVHVNAGPEIGVASTKAYTSQILTLVMFALVMSEDSISMQPRRNEIIQALKKLPDQMRSVLETDNVVRNLSKEICHTKSMLVMGRGYNFATCLEAALKVKELSYMHCEGIMSGELKHGPLAMVDEQLPIVMVICKDHVYTKSINALQQVHARFGRPIIICDECVPASDLMGLKHVIRVPYTTDCLQNLLTIVPLQLLSYHLAELNGRNVDRPRNLAKSVTVE</sequence>
<keyword evidence="7" id="KW-0315">Glutamine amidotransferase</keyword>
<feature type="domain" description="SIS" evidence="9">
    <location>
        <begin position="404"/>
        <end position="543"/>
    </location>
</feature>
<keyword evidence="6" id="KW-0677">Repeat</keyword>
<dbReference type="PROSITE" id="PS51278">
    <property type="entry name" value="GATASE_TYPE_2"/>
    <property type="match status" value="1"/>
</dbReference>
<feature type="domain" description="Glutamine amidotransferase type-2" evidence="8">
    <location>
        <begin position="2"/>
        <end position="328"/>
    </location>
</feature>
<dbReference type="EC" id="2.6.1.16" evidence="3"/>
<dbReference type="Gene3D" id="3.60.20.10">
    <property type="entry name" value="Glutamine Phosphoribosylpyrophosphate, subunit 1, domain 1"/>
    <property type="match status" value="1"/>
</dbReference>
<evidence type="ECO:0000259" key="9">
    <source>
        <dbReference type="PROSITE" id="PS51464"/>
    </source>
</evidence>
<dbReference type="FunFam" id="3.40.50.10490:FF:000094">
    <property type="match status" value="1"/>
</dbReference>
<evidence type="ECO:0000259" key="8">
    <source>
        <dbReference type="PROSITE" id="PS51278"/>
    </source>
</evidence>
<dbReference type="Gene3D" id="3.40.50.10490">
    <property type="entry name" value="Glucose-6-phosphate isomerase like protein, domain 1"/>
    <property type="match status" value="2"/>
</dbReference>
<proteinExistence type="predicted"/>
<dbReference type="SUPFAM" id="SSF53697">
    <property type="entry name" value="SIS domain"/>
    <property type="match status" value="1"/>
</dbReference>
<dbReference type="InterPro" id="IPR046348">
    <property type="entry name" value="SIS_dom_sf"/>
</dbReference>
<dbReference type="Pfam" id="PF13522">
    <property type="entry name" value="GATase_6"/>
    <property type="match status" value="1"/>
</dbReference>
<keyword evidence="5" id="KW-0808">Transferase</keyword>
<dbReference type="InterPro" id="IPR035466">
    <property type="entry name" value="GlmS/AgaS_SIS"/>
</dbReference>
<evidence type="ECO:0000256" key="6">
    <source>
        <dbReference type="ARBA" id="ARBA00022737"/>
    </source>
</evidence>
<dbReference type="InterPro" id="IPR017932">
    <property type="entry name" value="GATase_2_dom"/>
</dbReference>
<dbReference type="PROSITE" id="PS51464">
    <property type="entry name" value="SIS"/>
    <property type="match status" value="2"/>
</dbReference>
<evidence type="ECO:0000256" key="3">
    <source>
        <dbReference type="ARBA" id="ARBA00012916"/>
    </source>
</evidence>
<dbReference type="PANTHER" id="PTHR10937:SF0">
    <property type="entry name" value="GLUTAMINE--FRUCTOSE-6-PHOSPHATE TRANSAMINASE (ISOMERIZING)"/>
    <property type="match status" value="1"/>
</dbReference>
<organism evidence="10">
    <name type="scientific">Trichuris suis</name>
    <name type="common">pig whipworm</name>
    <dbReference type="NCBI Taxonomy" id="68888"/>
    <lineage>
        <taxon>Eukaryota</taxon>
        <taxon>Metazoa</taxon>
        <taxon>Ecdysozoa</taxon>
        <taxon>Nematoda</taxon>
        <taxon>Enoplea</taxon>
        <taxon>Dorylaimia</taxon>
        <taxon>Trichinellida</taxon>
        <taxon>Trichuridae</taxon>
        <taxon>Trichuris</taxon>
    </lineage>
</organism>
<feature type="domain" description="SIS" evidence="9">
    <location>
        <begin position="575"/>
        <end position="717"/>
    </location>
</feature>
<dbReference type="GO" id="GO:0006048">
    <property type="term" value="P:UDP-N-acetylglucosamine biosynthetic process"/>
    <property type="evidence" value="ECO:0007669"/>
    <property type="project" value="UniProtKB-UniPathway"/>
</dbReference>
<dbReference type="GO" id="GO:0006002">
    <property type="term" value="P:fructose 6-phosphate metabolic process"/>
    <property type="evidence" value="ECO:0007669"/>
    <property type="project" value="TreeGrafter"/>
</dbReference>
<gene>
    <name evidence="10" type="ORF">M514_13493</name>
</gene>
<dbReference type="PANTHER" id="PTHR10937">
    <property type="entry name" value="GLUCOSAMINE--FRUCTOSE-6-PHOSPHATE AMINOTRANSFERASE, ISOMERIZING"/>
    <property type="match status" value="1"/>
</dbReference>
<evidence type="ECO:0000313" key="10">
    <source>
        <dbReference type="EMBL" id="KFD60025.1"/>
    </source>
</evidence>
<dbReference type="InterPro" id="IPR047084">
    <property type="entry name" value="GFAT_N"/>
</dbReference>
<dbReference type="InterPro" id="IPR035490">
    <property type="entry name" value="GlmS/FrlB_SIS"/>
</dbReference>
<dbReference type="InterPro" id="IPR001347">
    <property type="entry name" value="SIS_dom"/>
</dbReference>
<evidence type="ECO:0000256" key="2">
    <source>
        <dbReference type="ARBA" id="ARBA00004775"/>
    </source>
</evidence>
<evidence type="ECO:0000256" key="5">
    <source>
        <dbReference type="ARBA" id="ARBA00022679"/>
    </source>
</evidence>
<dbReference type="Pfam" id="PF01380">
    <property type="entry name" value="SIS"/>
    <property type="match status" value="2"/>
</dbReference>
<dbReference type="Proteomes" id="UP000030758">
    <property type="component" value="Unassembled WGS sequence"/>
</dbReference>
<dbReference type="GO" id="GO:0097367">
    <property type="term" value="F:carbohydrate derivative binding"/>
    <property type="evidence" value="ECO:0007669"/>
    <property type="project" value="InterPro"/>
</dbReference>
<dbReference type="AlphaFoldDB" id="A0A085MS29"/>